<keyword evidence="1 4" id="KW-0479">Metal-binding</keyword>
<protein>
    <recommendedName>
        <fullName evidence="7">C3H1-type domain-containing protein</fullName>
    </recommendedName>
</protein>
<dbReference type="InterPro" id="IPR036855">
    <property type="entry name" value="Znf_CCCH_sf"/>
</dbReference>
<evidence type="ECO:0000256" key="3">
    <source>
        <dbReference type="ARBA" id="ARBA00022833"/>
    </source>
</evidence>
<dbReference type="STRING" id="3871.A0A1J7H5U4"/>
<dbReference type="Proteomes" id="UP000188354">
    <property type="component" value="Chromosome LG16"/>
</dbReference>
<evidence type="ECO:0000256" key="6">
    <source>
        <dbReference type="SAM" id="Phobius"/>
    </source>
</evidence>
<dbReference type="GO" id="GO:0008270">
    <property type="term" value="F:zinc ion binding"/>
    <property type="evidence" value="ECO:0007669"/>
    <property type="project" value="UniProtKB-KW"/>
</dbReference>
<keyword evidence="6" id="KW-1133">Transmembrane helix</keyword>
<dbReference type="EMBL" id="KV862026">
    <property type="protein sequence ID" value="OIV95786.1"/>
    <property type="molecule type" value="Genomic_DNA"/>
</dbReference>
<evidence type="ECO:0000259" key="7">
    <source>
        <dbReference type="PROSITE" id="PS50103"/>
    </source>
</evidence>
<gene>
    <name evidence="8" type="ORF">TanjilG_20232</name>
    <name evidence="9" type="ORF">TanjilG_20236</name>
</gene>
<accession>A0A1J7H5U4</accession>
<evidence type="ECO:0000313" key="10">
    <source>
        <dbReference type="Proteomes" id="UP000188354"/>
    </source>
</evidence>
<keyword evidence="6" id="KW-0812">Transmembrane</keyword>
<organism evidence="9 10">
    <name type="scientific">Lupinus angustifolius</name>
    <name type="common">Narrow-leaved blue lupine</name>
    <dbReference type="NCBI Taxonomy" id="3871"/>
    <lineage>
        <taxon>Eukaryota</taxon>
        <taxon>Viridiplantae</taxon>
        <taxon>Streptophyta</taxon>
        <taxon>Embryophyta</taxon>
        <taxon>Tracheophyta</taxon>
        <taxon>Spermatophyta</taxon>
        <taxon>Magnoliopsida</taxon>
        <taxon>eudicotyledons</taxon>
        <taxon>Gunneridae</taxon>
        <taxon>Pentapetalae</taxon>
        <taxon>rosids</taxon>
        <taxon>fabids</taxon>
        <taxon>Fabales</taxon>
        <taxon>Fabaceae</taxon>
        <taxon>Papilionoideae</taxon>
        <taxon>50 kb inversion clade</taxon>
        <taxon>genistoids sensu lato</taxon>
        <taxon>core genistoids</taxon>
        <taxon>Genisteae</taxon>
        <taxon>Lupinus</taxon>
    </lineage>
</organism>
<dbReference type="SUPFAM" id="SSF90229">
    <property type="entry name" value="CCCH zinc finger"/>
    <property type="match status" value="1"/>
</dbReference>
<dbReference type="AlphaFoldDB" id="A0A1J7H5U4"/>
<evidence type="ECO:0000256" key="2">
    <source>
        <dbReference type="ARBA" id="ARBA00022771"/>
    </source>
</evidence>
<dbReference type="Pfam" id="PF00642">
    <property type="entry name" value="zf-CCCH"/>
    <property type="match status" value="1"/>
</dbReference>
<sequence length="189" mass="19824">MIIEEVKKTAELIKLKLSLDSKLEKLGLSLNWILHIIICSTAFLIVKHLMFVFDIQGAPPCTHYAQRGVCKFGPACKFDHPIASLSYSPSASSLADMPVALYPVASSIGTLALSSSSLELRPDLPPGSNNEADSVRVSSSISTLTGSVGFTLSTGEPVSQPNTQPSSQSSNPIAATTTTTSGNVSPTSS</sequence>
<evidence type="ECO:0000313" key="8">
    <source>
        <dbReference type="EMBL" id="OIV95782.1"/>
    </source>
</evidence>
<feature type="domain" description="C3H1-type" evidence="7">
    <location>
        <begin position="55"/>
        <end position="83"/>
    </location>
</feature>
<keyword evidence="2 4" id="KW-0863">Zinc-finger</keyword>
<dbReference type="Gramene" id="OIV95782">
    <property type="protein sequence ID" value="OIV95782"/>
    <property type="gene ID" value="TanjilG_20232"/>
</dbReference>
<evidence type="ECO:0000256" key="5">
    <source>
        <dbReference type="SAM" id="MobiDB-lite"/>
    </source>
</evidence>
<name>A0A1J7H5U4_LUPAN</name>
<feature type="region of interest" description="Disordered" evidence="5">
    <location>
        <begin position="151"/>
        <end position="189"/>
    </location>
</feature>
<dbReference type="InterPro" id="IPR000571">
    <property type="entry name" value="Znf_CCCH"/>
</dbReference>
<dbReference type="PROSITE" id="PS50103">
    <property type="entry name" value="ZF_C3H1"/>
    <property type="match status" value="1"/>
</dbReference>
<proteinExistence type="predicted"/>
<evidence type="ECO:0000256" key="1">
    <source>
        <dbReference type="ARBA" id="ARBA00022723"/>
    </source>
</evidence>
<evidence type="ECO:0000313" key="9">
    <source>
        <dbReference type="EMBL" id="OIV95786.1"/>
    </source>
</evidence>
<feature type="zinc finger region" description="C3H1-type" evidence="4">
    <location>
        <begin position="55"/>
        <end position="83"/>
    </location>
</feature>
<keyword evidence="3 4" id="KW-0862">Zinc</keyword>
<keyword evidence="10" id="KW-1185">Reference proteome</keyword>
<dbReference type="Gene3D" id="4.10.1000.10">
    <property type="entry name" value="Zinc finger, CCCH-type"/>
    <property type="match status" value="1"/>
</dbReference>
<feature type="compositionally biased region" description="Low complexity" evidence="5">
    <location>
        <begin position="159"/>
        <end position="189"/>
    </location>
</feature>
<dbReference type="EMBL" id="KV862026">
    <property type="protein sequence ID" value="OIV95782.1"/>
    <property type="molecule type" value="Genomic_DNA"/>
</dbReference>
<evidence type="ECO:0000256" key="4">
    <source>
        <dbReference type="PROSITE-ProRule" id="PRU00723"/>
    </source>
</evidence>
<reference evidence="9 10" key="1">
    <citation type="journal article" date="2017" name="Plant Biotechnol. J.">
        <title>A comprehensive draft genome sequence for lupin (Lupinus angustifolius), an emerging health food: insights into plant-microbe interactions and legume evolution.</title>
        <authorList>
            <person name="Hane J.K."/>
            <person name="Ming Y."/>
            <person name="Kamphuis L.G."/>
            <person name="Nelson M.N."/>
            <person name="Garg G."/>
            <person name="Atkins C.A."/>
            <person name="Bayer P.E."/>
            <person name="Bravo A."/>
            <person name="Bringans S."/>
            <person name="Cannon S."/>
            <person name="Edwards D."/>
            <person name="Foley R."/>
            <person name="Gao L.L."/>
            <person name="Harrison M.J."/>
            <person name="Huang W."/>
            <person name="Hurgobin B."/>
            <person name="Li S."/>
            <person name="Liu C.W."/>
            <person name="McGrath A."/>
            <person name="Morahan G."/>
            <person name="Murray J."/>
            <person name="Weller J."/>
            <person name="Jian J."/>
            <person name="Singh K.B."/>
        </authorList>
    </citation>
    <scope>NUCLEOTIDE SEQUENCE [LARGE SCALE GENOMIC DNA]</scope>
    <source>
        <strain evidence="10">cv. Tanjil</strain>
        <tissue evidence="9">Whole plant</tissue>
    </source>
</reference>
<feature type="transmembrane region" description="Helical" evidence="6">
    <location>
        <begin position="26"/>
        <end position="46"/>
    </location>
</feature>
<keyword evidence="6" id="KW-0472">Membrane</keyword>
<dbReference type="SMART" id="SM00356">
    <property type="entry name" value="ZnF_C3H1"/>
    <property type="match status" value="1"/>
</dbReference>
<dbReference type="Gramene" id="OIV95786">
    <property type="protein sequence ID" value="OIV95786"/>
    <property type="gene ID" value="TanjilG_20236"/>
</dbReference>